<evidence type="ECO:0000259" key="1">
    <source>
        <dbReference type="Pfam" id="PF01863"/>
    </source>
</evidence>
<evidence type="ECO:0000313" key="2">
    <source>
        <dbReference type="EMBL" id="AJD50104.1"/>
    </source>
</evidence>
<accession>A0A0B4XP14</accession>
<dbReference type="EMBL" id="CP004387">
    <property type="protein sequence ID" value="AJD50104.1"/>
    <property type="molecule type" value="Genomic_DNA"/>
</dbReference>
<protein>
    <recommendedName>
        <fullName evidence="1">YgjP-like metallopeptidase domain-containing protein</fullName>
    </recommendedName>
</protein>
<dbReference type="InterPro" id="IPR002725">
    <property type="entry name" value="YgjP-like_metallopeptidase"/>
</dbReference>
<organism evidence="2 3">
    <name type="scientific">Isoalcanivorax pacificus W11-5</name>
    <dbReference type="NCBI Taxonomy" id="391936"/>
    <lineage>
        <taxon>Bacteria</taxon>
        <taxon>Pseudomonadati</taxon>
        <taxon>Pseudomonadota</taxon>
        <taxon>Gammaproteobacteria</taxon>
        <taxon>Oceanospirillales</taxon>
        <taxon>Alcanivoracaceae</taxon>
        <taxon>Isoalcanivorax</taxon>
    </lineage>
</organism>
<dbReference type="KEGG" id="apac:S7S_18460"/>
<dbReference type="Gene3D" id="3.30.2010.10">
    <property type="entry name" value="Metalloproteases ('zincins'), catalytic domain"/>
    <property type="match status" value="1"/>
</dbReference>
<feature type="domain" description="YgjP-like metallopeptidase" evidence="1">
    <location>
        <begin position="3"/>
        <end position="199"/>
    </location>
</feature>
<dbReference type="PANTHER" id="PTHR30399">
    <property type="entry name" value="UNCHARACTERIZED PROTEIN YGJP"/>
    <property type="match status" value="1"/>
</dbReference>
<dbReference type="PANTHER" id="PTHR30399:SF1">
    <property type="entry name" value="UTP PYROPHOSPHATASE"/>
    <property type="match status" value="1"/>
</dbReference>
<gene>
    <name evidence="2" type="ORF">S7S_18460</name>
</gene>
<dbReference type="STRING" id="391936.S7S_18460"/>
<dbReference type="Proteomes" id="UP000006764">
    <property type="component" value="Chromosome"/>
</dbReference>
<dbReference type="HOGENOM" id="CLU_065947_1_1_6"/>
<dbReference type="AlphaFoldDB" id="A0A0B4XP14"/>
<dbReference type="CDD" id="cd07344">
    <property type="entry name" value="M48_yhfN_like"/>
    <property type="match status" value="1"/>
</dbReference>
<reference evidence="2 3" key="1">
    <citation type="journal article" date="2012" name="J. Bacteriol.">
        <title>Genome sequence of an alkane-degrading bacterium, Alcanivorax pacificus type strain W11-5, isolated from deep sea sediment.</title>
        <authorList>
            <person name="Lai Q."/>
            <person name="Shao Z."/>
        </authorList>
    </citation>
    <scope>NUCLEOTIDE SEQUENCE [LARGE SCALE GENOMIC DNA]</scope>
    <source>
        <strain evidence="2 3">W11-5</strain>
    </source>
</reference>
<name>A0A0B4XP14_9GAMM</name>
<proteinExistence type="predicted"/>
<keyword evidence="3" id="KW-1185">Reference proteome</keyword>
<sequence>MFPDHRIEVRAPLRTPDQDIAEFVDSRRDWLQRTLTQLAERPPPLRLALVDGARHPFLGRPVTLRLARGPSEAVLRQDELFITATSPERAAAQLDRWYRTQARQHYEAEIDRHFPFFAARGHARPVLRIKQMKSRWGSLSRRGYINLNLALIRLPMPCLEYVVVHELCHLEQMNHGPQFHALMDQRLPDWRARRQLLNRLPAIELTF</sequence>
<dbReference type="Pfam" id="PF01863">
    <property type="entry name" value="YgjP-like"/>
    <property type="match status" value="1"/>
</dbReference>
<dbReference type="InterPro" id="IPR053136">
    <property type="entry name" value="UTP_pyrophosphatase-like"/>
</dbReference>
<evidence type="ECO:0000313" key="3">
    <source>
        <dbReference type="Proteomes" id="UP000006764"/>
    </source>
</evidence>